<proteinExistence type="predicted"/>
<dbReference type="PANTHER" id="PTHR46312:SF2">
    <property type="entry name" value="NUCLEOTIDE-BINDING OLIGOMERIZATION DOMAIN-CONTAINING PROTEIN 2-LIKE"/>
    <property type="match status" value="1"/>
</dbReference>
<dbReference type="InterPro" id="IPR016024">
    <property type="entry name" value="ARM-type_fold"/>
</dbReference>
<dbReference type="Gene3D" id="3.40.50.300">
    <property type="entry name" value="P-loop containing nucleotide triphosphate hydrolases"/>
    <property type="match status" value="1"/>
</dbReference>
<evidence type="ECO:0000313" key="3">
    <source>
        <dbReference type="EMBL" id="VFK31900.1"/>
    </source>
</evidence>
<sequence length="1024" mass="113615">MNLPELGITTLWVTIVTILATAFANMVFIPAFNKFVIRPAARIHDLFYRKLAPHYPFSMALRSYKRHMARSDLSRIDNPVGPGLTVPLEKSYAPLRLISSDSQEGNLDFFEHAAASPRFIVLGGPGTGKTTLMKSLVMNVIQGTTGQEELQGRIPIFIVLRELASKQQTVEQAIVTAFDDYHFPGAERFVAATLEEGKMIVILDGLDEVGANRDFVSSEIQAFCRKDEQRKTGNRVLVTCREHSYGNRDLGDVLPDIVRVEPFTNRHMRTFLAGWPAHKGKAAIGLYGSIQQDPVILDICKNPLLLTILTGLYLEDERFQIPTSRGKFYEAALDEILKHRPGRRHITQSFEYHDKVNILSKVCLARLRGSGGADDSEAFTRQHIREQAKEVLQKTDADISGLIHELVKTNGIIKPGKEDTYTCAHRTIQEYLAARAAERAYTMEQILELSGQDHLIEMVYFYCGLIRNVPQLNGIATALIAQGKVIEAGRCVLNMQEVPDSEGIAQISASLLRRMQESLQGNRIGEEGLTVPLEILSSLAQRGHPHFATAKEVFNRAIDLLACSGDATESGGGSGASALASVLSASANTTLAMKLILGLLRHKSPKWRRMAVSVLRDMDTEESLDELVKLLHPDNDPLIRAEAAKALADSLKDRGKELRERVDLLPERTDDKADRQVWPLEEFFPARLALPMAEALGDRETKNQAINYAARAIQTGDPRNPAARSFLKQWKNLPRDRAINAGIRFFGMALAAIGLLLFALILLLFFGAQVYGWANSVTAMAISFSPFRIQMVDSGPAEMLEKEAENIIARIEDIYPPNAAGASRILPWNWYVEPVLPDNAMAAFETIQKYAARANSFIRKIAEKDLELWSIAPLAEIVGKDDYNRFEKALRDYRDGFADVADTNLFASLRIYISPSLLLLSLSLSLSLSLLSLLLLWLLLTDKLWLVPRTIYPCSLCNGEMVTGIAEMGMLGMGVGMGVGMEMGMEMEMMVVGCALPFLTGLFLSRTKFPRNPLANALEDMPAQ</sequence>
<dbReference type="EMBL" id="CAADGH010000123">
    <property type="protein sequence ID" value="VFK77324.1"/>
    <property type="molecule type" value="Genomic_DNA"/>
</dbReference>
<accession>A0A450XRI8</accession>
<keyword evidence="1" id="KW-0812">Transmembrane</keyword>
<evidence type="ECO:0000256" key="1">
    <source>
        <dbReference type="SAM" id="Phobius"/>
    </source>
</evidence>
<feature type="transmembrane region" description="Helical" evidence="1">
    <location>
        <begin position="745"/>
        <end position="766"/>
    </location>
</feature>
<dbReference type="PANTHER" id="PTHR46312">
    <property type="entry name" value="NACHT DOMAIN-CONTAINING PROTEIN"/>
    <property type="match status" value="1"/>
</dbReference>
<evidence type="ECO:0000259" key="2">
    <source>
        <dbReference type="PROSITE" id="PS50837"/>
    </source>
</evidence>
<dbReference type="Pfam" id="PF13646">
    <property type="entry name" value="HEAT_2"/>
    <property type="match status" value="1"/>
</dbReference>
<protein>
    <submittedName>
        <fullName evidence="3">HEAT repeat-containing protein</fullName>
    </submittedName>
</protein>
<dbReference type="EMBL" id="CAADFQ010000028">
    <property type="protein sequence ID" value="VFK31900.1"/>
    <property type="molecule type" value="Genomic_DNA"/>
</dbReference>
<name>A0A450XRI8_9GAMM</name>
<keyword evidence="1" id="KW-1133">Transmembrane helix</keyword>
<organism evidence="3">
    <name type="scientific">Candidatus Kentrum sp. MB</name>
    <dbReference type="NCBI Taxonomy" id="2138164"/>
    <lineage>
        <taxon>Bacteria</taxon>
        <taxon>Pseudomonadati</taxon>
        <taxon>Pseudomonadota</taxon>
        <taxon>Gammaproteobacteria</taxon>
        <taxon>Candidatus Kentrum</taxon>
    </lineage>
</organism>
<dbReference type="SUPFAM" id="SSF52540">
    <property type="entry name" value="P-loop containing nucleoside triphosphate hydrolases"/>
    <property type="match status" value="1"/>
</dbReference>
<dbReference type="InterPro" id="IPR007111">
    <property type="entry name" value="NACHT_NTPase"/>
</dbReference>
<feature type="transmembrane region" description="Helical" evidence="1">
    <location>
        <begin position="917"/>
        <end position="940"/>
    </location>
</feature>
<keyword evidence="1" id="KW-0472">Membrane</keyword>
<dbReference type="PROSITE" id="PS50837">
    <property type="entry name" value="NACHT"/>
    <property type="match status" value="1"/>
</dbReference>
<evidence type="ECO:0000313" key="4">
    <source>
        <dbReference type="EMBL" id="VFK77324.1"/>
    </source>
</evidence>
<dbReference type="InterPro" id="IPR011989">
    <property type="entry name" value="ARM-like"/>
</dbReference>
<feature type="transmembrane region" description="Helical" evidence="1">
    <location>
        <begin position="987"/>
        <end position="1004"/>
    </location>
</feature>
<gene>
    <name evidence="4" type="ORF">BECKMB1821H_GA0114242_11236</name>
    <name evidence="3" type="ORF">BECKMB1821I_GA0114274_10286</name>
</gene>
<reference evidence="3" key="1">
    <citation type="submission" date="2019-02" db="EMBL/GenBank/DDBJ databases">
        <authorList>
            <person name="Gruber-Vodicka R. H."/>
            <person name="Seah K. B. B."/>
        </authorList>
    </citation>
    <scope>NUCLEOTIDE SEQUENCE</scope>
    <source>
        <strain evidence="4">BECK_BZ198</strain>
        <strain evidence="3">BECK_BZ199</strain>
    </source>
</reference>
<feature type="domain" description="NACHT" evidence="2">
    <location>
        <begin position="117"/>
        <end position="241"/>
    </location>
</feature>
<dbReference type="AlphaFoldDB" id="A0A450XRI8"/>
<dbReference type="InterPro" id="IPR027417">
    <property type="entry name" value="P-loop_NTPase"/>
</dbReference>
<dbReference type="Pfam" id="PF05729">
    <property type="entry name" value="NACHT"/>
    <property type="match status" value="1"/>
</dbReference>
<dbReference type="Gene3D" id="1.25.10.10">
    <property type="entry name" value="Leucine-rich Repeat Variant"/>
    <property type="match status" value="1"/>
</dbReference>
<dbReference type="SUPFAM" id="SSF48371">
    <property type="entry name" value="ARM repeat"/>
    <property type="match status" value="1"/>
</dbReference>